<comment type="similarity">
    <text evidence="2 8">Belongs to the cytochrome P450 family.</text>
</comment>
<dbReference type="Gene3D" id="1.10.630.10">
    <property type="entry name" value="Cytochrome P450"/>
    <property type="match status" value="1"/>
</dbReference>
<evidence type="ECO:0000256" key="4">
    <source>
        <dbReference type="ARBA" id="ARBA00023002"/>
    </source>
</evidence>
<keyword evidence="5 7" id="KW-0408">Iron</keyword>
<accession>A0AA38Y9Y3</accession>
<reference evidence="9" key="1">
    <citation type="submission" date="2022-10" db="EMBL/GenBank/DDBJ databases">
        <title>Culturing micro-colonial fungi from biological soil crusts in the Mojave desert and describing Neophaeococcomyces mojavensis, and introducing the new genera and species Taxawa tesnikishii.</title>
        <authorList>
            <person name="Kurbessoian T."/>
            <person name="Stajich J.E."/>
        </authorList>
    </citation>
    <scope>NUCLEOTIDE SEQUENCE</scope>
    <source>
        <strain evidence="9">TK_35</strain>
    </source>
</reference>
<evidence type="ECO:0000256" key="1">
    <source>
        <dbReference type="ARBA" id="ARBA00001971"/>
    </source>
</evidence>
<sequence>MGTSTMILCGTDEVVRDLMEKRSASTSRKVDMFIRTFGDNLNIAFRDNDEIWRKQRKMYSTRLNARGSNNYIPYQEFESVELLSKMLDHPAEFRVHIMRFATSIASSIAYGLRFPSADDPDIKNLIEWFDRTTALGGKLQIADWFPIFRPLFRMIPKSINPIKQEVEELEELETKLWIRHTTAARALIDAGKQHASFVRDLQAKTESEKDRLTEKEILFSAGHAYAAATDTQANTLSAFVKAMAMYPHVQKEAQKEIDAVIGSKRMPTWSDRPNLPYVRAVVEETLRWLPVTLIGPPMPHALSRNETYMGYTLPKGAAIINCIWTINNSPERCPDPRDFDPSRHRAEDTLQEGFGINPDTLKRPHTTFGVGRRVCPGYNVAMRTLFMGMSRILWAFNISHKLDAAGNSIPIDRDAIVDALVTGPQPFECEIEPRSAEHEKLIRREWAKAERELDSEGHYGDEFFSRFDRLRADEGEKE</sequence>
<evidence type="ECO:0000256" key="2">
    <source>
        <dbReference type="ARBA" id="ARBA00010617"/>
    </source>
</evidence>
<dbReference type="InterPro" id="IPR002401">
    <property type="entry name" value="Cyt_P450_E_grp-I"/>
</dbReference>
<gene>
    <name evidence="9" type="ORF">H2204_003091</name>
</gene>
<dbReference type="PANTHER" id="PTHR46300">
    <property type="entry name" value="P450, PUTATIVE (EUROFUNG)-RELATED-RELATED"/>
    <property type="match status" value="1"/>
</dbReference>
<dbReference type="PANTHER" id="PTHR46300:SF2">
    <property type="entry name" value="CYTOCHROME P450 MONOOXYGENASE ALNH-RELATED"/>
    <property type="match status" value="1"/>
</dbReference>
<comment type="cofactor">
    <cofactor evidence="1 7">
        <name>heme</name>
        <dbReference type="ChEBI" id="CHEBI:30413"/>
    </cofactor>
</comment>
<dbReference type="GO" id="GO:0020037">
    <property type="term" value="F:heme binding"/>
    <property type="evidence" value="ECO:0007669"/>
    <property type="project" value="InterPro"/>
</dbReference>
<evidence type="ECO:0000256" key="3">
    <source>
        <dbReference type="ARBA" id="ARBA00022723"/>
    </source>
</evidence>
<evidence type="ECO:0000256" key="5">
    <source>
        <dbReference type="ARBA" id="ARBA00023004"/>
    </source>
</evidence>
<keyword evidence="10" id="KW-1185">Reference proteome</keyword>
<dbReference type="InterPro" id="IPR017972">
    <property type="entry name" value="Cyt_P450_CS"/>
</dbReference>
<feature type="binding site" description="axial binding residue" evidence="7">
    <location>
        <position position="375"/>
    </location>
    <ligand>
        <name>heme</name>
        <dbReference type="ChEBI" id="CHEBI:30413"/>
    </ligand>
    <ligandPart>
        <name>Fe</name>
        <dbReference type="ChEBI" id="CHEBI:18248"/>
    </ligandPart>
</feature>
<dbReference type="AlphaFoldDB" id="A0AA38Y9Y3"/>
<proteinExistence type="inferred from homology"/>
<evidence type="ECO:0000256" key="7">
    <source>
        <dbReference type="PIRSR" id="PIRSR602401-1"/>
    </source>
</evidence>
<protein>
    <recommendedName>
        <fullName evidence="11">Cytochrome P450</fullName>
    </recommendedName>
</protein>
<evidence type="ECO:0000313" key="9">
    <source>
        <dbReference type="EMBL" id="KAJ9640802.1"/>
    </source>
</evidence>
<evidence type="ECO:0008006" key="11">
    <source>
        <dbReference type="Google" id="ProtNLM"/>
    </source>
</evidence>
<keyword evidence="4 8" id="KW-0560">Oxidoreductase</keyword>
<keyword evidence="7 8" id="KW-0349">Heme</keyword>
<dbReference type="Proteomes" id="UP001172681">
    <property type="component" value="Unassembled WGS sequence"/>
</dbReference>
<dbReference type="InterPro" id="IPR050364">
    <property type="entry name" value="Cytochrome_P450_fung"/>
</dbReference>
<dbReference type="Pfam" id="PF00067">
    <property type="entry name" value="p450"/>
    <property type="match status" value="1"/>
</dbReference>
<dbReference type="GO" id="GO:0005506">
    <property type="term" value="F:iron ion binding"/>
    <property type="evidence" value="ECO:0007669"/>
    <property type="project" value="InterPro"/>
</dbReference>
<comment type="caution">
    <text evidence="9">The sequence shown here is derived from an EMBL/GenBank/DDBJ whole genome shotgun (WGS) entry which is preliminary data.</text>
</comment>
<organism evidence="9 10">
    <name type="scientific">Knufia peltigerae</name>
    <dbReference type="NCBI Taxonomy" id="1002370"/>
    <lineage>
        <taxon>Eukaryota</taxon>
        <taxon>Fungi</taxon>
        <taxon>Dikarya</taxon>
        <taxon>Ascomycota</taxon>
        <taxon>Pezizomycotina</taxon>
        <taxon>Eurotiomycetes</taxon>
        <taxon>Chaetothyriomycetidae</taxon>
        <taxon>Chaetothyriales</taxon>
        <taxon>Trichomeriaceae</taxon>
        <taxon>Knufia</taxon>
    </lineage>
</organism>
<keyword evidence="3 7" id="KW-0479">Metal-binding</keyword>
<dbReference type="GO" id="GO:0004497">
    <property type="term" value="F:monooxygenase activity"/>
    <property type="evidence" value="ECO:0007669"/>
    <property type="project" value="UniProtKB-KW"/>
</dbReference>
<dbReference type="SUPFAM" id="SSF48264">
    <property type="entry name" value="Cytochrome P450"/>
    <property type="match status" value="1"/>
</dbReference>
<dbReference type="PROSITE" id="PS00086">
    <property type="entry name" value="CYTOCHROME_P450"/>
    <property type="match status" value="1"/>
</dbReference>
<keyword evidence="6 8" id="KW-0503">Monooxygenase</keyword>
<evidence type="ECO:0000256" key="8">
    <source>
        <dbReference type="RuleBase" id="RU000461"/>
    </source>
</evidence>
<dbReference type="InterPro" id="IPR001128">
    <property type="entry name" value="Cyt_P450"/>
</dbReference>
<evidence type="ECO:0000256" key="6">
    <source>
        <dbReference type="ARBA" id="ARBA00023033"/>
    </source>
</evidence>
<name>A0AA38Y9Y3_9EURO</name>
<dbReference type="CDD" id="cd11065">
    <property type="entry name" value="CYP64-like"/>
    <property type="match status" value="1"/>
</dbReference>
<dbReference type="EMBL" id="JAPDRN010000013">
    <property type="protein sequence ID" value="KAJ9640802.1"/>
    <property type="molecule type" value="Genomic_DNA"/>
</dbReference>
<dbReference type="InterPro" id="IPR036396">
    <property type="entry name" value="Cyt_P450_sf"/>
</dbReference>
<dbReference type="GO" id="GO:0016705">
    <property type="term" value="F:oxidoreductase activity, acting on paired donors, with incorporation or reduction of molecular oxygen"/>
    <property type="evidence" value="ECO:0007669"/>
    <property type="project" value="InterPro"/>
</dbReference>
<dbReference type="PRINTS" id="PR00463">
    <property type="entry name" value="EP450I"/>
</dbReference>
<evidence type="ECO:0000313" key="10">
    <source>
        <dbReference type="Proteomes" id="UP001172681"/>
    </source>
</evidence>
<dbReference type="PRINTS" id="PR00385">
    <property type="entry name" value="P450"/>
</dbReference>